<dbReference type="OrthoDB" id="10555471at2759"/>
<feature type="coiled-coil region" evidence="1">
    <location>
        <begin position="31"/>
        <end position="65"/>
    </location>
</feature>
<protein>
    <submittedName>
        <fullName evidence="2">Uncharacterized protein</fullName>
    </submittedName>
</protein>
<evidence type="ECO:0000313" key="2">
    <source>
        <dbReference type="EMBL" id="GCB77064.1"/>
    </source>
</evidence>
<comment type="caution">
    <text evidence="2">The sequence shown here is derived from an EMBL/GenBank/DDBJ whole genome shotgun (WGS) entry which is preliminary data.</text>
</comment>
<evidence type="ECO:0000313" key="3">
    <source>
        <dbReference type="Proteomes" id="UP000288216"/>
    </source>
</evidence>
<keyword evidence="3" id="KW-1185">Reference proteome</keyword>
<keyword evidence="1" id="KW-0175">Coiled coil</keyword>
<sequence>MTETSAKMTQRHQIEIVQGIFLDILSNRTSLMTTVKRIEEEQREIDNIEKKLMEIEMKIKTCEISLFTKLKDCIDGK</sequence>
<name>A0A401PV91_SCYTO</name>
<proteinExistence type="predicted"/>
<dbReference type="AlphaFoldDB" id="A0A401PV91"/>
<accession>A0A401PV91</accession>
<reference evidence="2 3" key="1">
    <citation type="journal article" date="2018" name="Nat. Ecol. Evol.">
        <title>Shark genomes provide insights into elasmobranch evolution and the origin of vertebrates.</title>
        <authorList>
            <person name="Hara Y"/>
            <person name="Yamaguchi K"/>
            <person name="Onimaru K"/>
            <person name="Kadota M"/>
            <person name="Koyanagi M"/>
            <person name="Keeley SD"/>
            <person name="Tatsumi K"/>
            <person name="Tanaka K"/>
            <person name="Motone F"/>
            <person name="Kageyama Y"/>
            <person name="Nozu R"/>
            <person name="Adachi N"/>
            <person name="Nishimura O"/>
            <person name="Nakagawa R"/>
            <person name="Tanegashima C"/>
            <person name="Kiyatake I"/>
            <person name="Matsumoto R"/>
            <person name="Murakumo K"/>
            <person name="Nishida K"/>
            <person name="Terakita A"/>
            <person name="Kuratani S"/>
            <person name="Sato K"/>
            <person name="Hyodo S Kuraku.S."/>
        </authorList>
    </citation>
    <scope>NUCLEOTIDE SEQUENCE [LARGE SCALE GENOMIC DNA]</scope>
</reference>
<dbReference type="Proteomes" id="UP000288216">
    <property type="component" value="Unassembled WGS sequence"/>
</dbReference>
<evidence type="ECO:0000256" key="1">
    <source>
        <dbReference type="SAM" id="Coils"/>
    </source>
</evidence>
<gene>
    <name evidence="2" type="ORF">scyTo_0018422</name>
</gene>
<organism evidence="2 3">
    <name type="scientific">Scyliorhinus torazame</name>
    <name type="common">Cloudy catshark</name>
    <name type="synonym">Catulus torazame</name>
    <dbReference type="NCBI Taxonomy" id="75743"/>
    <lineage>
        <taxon>Eukaryota</taxon>
        <taxon>Metazoa</taxon>
        <taxon>Chordata</taxon>
        <taxon>Craniata</taxon>
        <taxon>Vertebrata</taxon>
        <taxon>Chondrichthyes</taxon>
        <taxon>Elasmobranchii</taxon>
        <taxon>Galeomorphii</taxon>
        <taxon>Galeoidea</taxon>
        <taxon>Carcharhiniformes</taxon>
        <taxon>Scyliorhinidae</taxon>
        <taxon>Scyliorhinus</taxon>
    </lineage>
</organism>
<dbReference type="EMBL" id="BFAA01012811">
    <property type="protein sequence ID" value="GCB77064.1"/>
    <property type="molecule type" value="Genomic_DNA"/>
</dbReference>